<name>A0AAJ0BXN8_9PEZI</name>
<proteinExistence type="predicted"/>
<evidence type="ECO:0000256" key="4">
    <source>
        <dbReference type="SAM" id="MobiDB-lite"/>
    </source>
</evidence>
<comment type="pathway">
    <text evidence="3">Protein modification.</text>
</comment>
<accession>A0AAJ0BXN8</accession>
<dbReference type="AlphaFoldDB" id="A0AAJ0BXN8"/>
<comment type="caution">
    <text evidence="5">The sequence shown here is derived from an EMBL/GenBank/DDBJ whole genome shotgun (WGS) entry which is preliminary data.</text>
</comment>
<keyword evidence="1" id="KW-0853">WD repeat</keyword>
<gene>
    <name evidence="5" type="ORF">QBC33DRAFT_540859</name>
</gene>
<evidence type="ECO:0000313" key="6">
    <source>
        <dbReference type="Proteomes" id="UP001244011"/>
    </source>
</evidence>
<dbReference type="PANTHER" id="PTHR46042">
    <property type="entry name" value="DIPHTHINE METHYLTRANSFERASE"/>
    <property type="match status" value="1"/>
</dbReference>
<keyword evidence="6" id="KW-1185">Reference proteome</keyword>
<protein>
    <submittedName>
        <fullName evidence="5">Uncharacterized protein</fullName>
    </submittedName>
</protein>
<keyword evidence="2" id="KW-0677">Repeat</keyword>
<dbReference type="InterPro" id="IPR015943">
    <property type="entry name" value="WD40/YVTN_repeat-like_dom_sf"/>
</dbReference>
<feature type="region of interest" description="Disordered" evidence="4">
    <location>
        <begin position="46"/>
        <end position="67"/>
    </location>
</feature>
<evidence type="ECO:0000256" key="1">
    <source>
        <dbReference type="ARBA" id="ARBA00022574"/>
    </source>
</evidence>
<dbReference type="GO" id="GO:0061685">
    <property type="term" value="F:diphthine methylesterase activity"/>
    <property type="evidence" value="ECO:0007669"/>
    <property type="project" value="TreeGrafter"/>
</dbReference>
<organism evidence="5 6">
    <name type="scientific">Phialemonium atrogriseum</name>
    <dbReference type="NCBI Taxonomy" id="1093897"/>
    <lineage>
        <taxon>Eukaryota</taxon>
        <taxon>Fungi</taxon>
        <taxon>Dikarya</taxon>
        <taxon>Ascomycota</taxon>
        <taxon>Pezizomycotina</taxon>
        <taxon>Sordariomycetes</taxon>
        <taxon>Sordariomycetidae</taxon>
        <taxon>Cephalothecales</taxon>
        <taxon>Cephalothecaceae</taxon>
        <taxon>Phialemonium</taxon>
    </lineage>
</organism>
<dbReference type="Proteomes" id="UP001244011">
    <property type="component" value="Unassembled WGS sequence"/>
</dbReference>
<dbReference type="InterPro" id="IPR036322">
    <property type="entry name" value="WD40_repeat_dom_sf"/>
</dbReference>
<dbReference type="GO" id="GO:0017183">
    <property type="term" value="P:protein histidyl modification to diphthamide"/>
    <property type="evidence" value="ECO:0007669"/>
    <property type="project" value="TreeGrafter"/>
</dbReference>
<sequence length="418" mass="45252">MAGSSEPIAPLFSLKLDLPPSCLEFCPIFPDYFLVGTYNLQKDETSVQANTTEAEESSQGPSKEAQKRNGSIVVYKVEDKIIVHVHTEPQPSAVLDLHFQHLPGRQDICGAVSSTGTLDVFRFSGPPTASNGLLALNTIRLPGIGEDVLFLSFAWHPSIEDVIAVTTSQGNAHIIRLGSDCKAFQSTGEPIISHSLEAWCVAIYPSVSTSHGQELNNSPPFALFTGGDDSALQYLTCEIRGGADDDDNDPLEVFTMFAPVTVRGHEAGVTAILPLPLTAGEQDSDLVVTGSYDDHVRVYSIVPLHQAGGLRKARLLAEANLGGGVWRLRLIGVQEGDSGATWRAWLLASCMHAGARIVELRGSSNVACEVEVLGRFEEHKSMNYASDFRPGDSHGELVCVSTSFYDKLLCLWQIEFPR</sequence>
<dbReference type="Gene3D" id="2.130.10.10">
    <property type="entry name" value="YVTN repeat-like/Quinoprotein amine dehydrogenase"/>
    <property type="match status" value="1"/>
</dbReference>
<dbReference type="GO" id="GO:0005737">
    <property type="term" value="C:cytoplasm"/>
    <property type="evidence" value="ECO:0007669"/>
    <property type="project" value="TreeGrafter"/>
</dbReference>
<dbReference type="RefSeq" id="XP_060282602.1">
    <property type="nucleotide sequence ID" value="XM_060428107.1"/>
</dbReference>
<dbReference type="PANTHER" id="PTHR46042:SF1">
    <property type="entry name" value="DIPHTHINE METHYLTRANSFERASE"/>
    <property type="match status" value="1"/>
</dbReference>
<dbReference type="GeneID" id="85311294"/>
<evidence type="ECO:0000256" key="2">
    <source>
        <dbReference type="ARBA" id="ARBA00022737"/>
    </source>
</evidence>
<dbReference type="SUPFAM" id="SSF50978">
    <property type="entry name" value="WD40 repeat-like"/>
    <property type="match status" value="1"/>
</dbReference>
<reference evidence="5" key="1">
    <citation type="submission" date="2023-06" db="EMBL/GenBank/DDBJ databases">
        <title>Genome-scale phylogeny and comparative genomics of the fungal order Sordariales.</title>
        <authorList>
            <consortium name="Lawrence Berkeley National Laboratory"/>
            <person name="Hensen N."/>
            <person name="Bonometti L."/>
            <person name="Westerberg I."/>
            <person name="Brannstrom I.O."/>
            <person name="Guillou S."/>
            <person name="Cros-Aarteil S."/>
            <person name="Calhoun S."/>
            <person name="Haridas S."/>
            <person name="Kuo A."/>
            <person name="Mondo S."/>
            <person name="Pangilinan J."/>
            <person name="Riley R."/>
            <person name="Labutti K."/>
            <person name="Andreopoulos B."/>
            <person name="Lipzen A."/>
            <person name="Chen C."/>
            <person name="Yanf M."/>
            <person name="Daum C."/>
            <person name="Ng V."/>
            <person name="Clum A."/>
            <person name="Steindorff A."/>
            <person name="Ohm R."/>
            <person name="Martin F."/>
            <person name="Silar P."/>
            <person name="Natvig D."/>
            <person name="Lalanne C."/>
            <person name="Gautier V."/>
            <person name="Ament-Velasquez S.L."/>
            <person name="Kruys A."/>
            <person name="Hutchinson M.I."/>
            <person name="Powell A.J."/>
            <person name="Barry K."/>
            <person name="Miller A.N."/>
            <person name="Grigoriev I.V."/>
            <person name="Debuchy R."/>
            <person name="Gladieux P."/>
            <person name="Thoren M.H."/>
            <person name="Johannesson H."/>
        </authorList>
    </citation>
    <scope>NUCLEOTIDE SEQUENCE</scope>
    <source>
        <strain evidence="5">8032-3</strain>
    </source>
</reference>
<evidence type="ECO:0000256" key="3">
    <source>
        <dbReference type="ARBA" id="ARBA00043952"/>
    </source>
</evidence>
<dbReference type="InterPro" id="IPR052415">
    <property type="entry name" value="Diphthine_MTase"/>
</dbReference>
<evidence type="ECO:0000313" key="5">
    <source>
        <dbReference type="EMBL" id="KAK1766389.1"/>
    </source>
</evidence>
<feature type="compositionally biased region" description="Polar residues" evidence="4">
    <location>
        <begin position="46"/>
        <end position="61"/>
    </location>
</feature>
<dbReference type="EMBL" id="MU839011">
    <property type="protein sequence ID" value="KAK1766389.1"/>
    <property type="molecule type" value="Genomic_DNA"/>
</dbReference>